<organism evidence="14 15">
    <name type="scientific">Iris pallida</name>
    <name type="common">Sweet iris</name>
    <dbReference type="NCBI Taxonomy" id="29817"/>
    <lineage>
        <taxon>Eukaryota</taxon>
        <taxon>Viridiplantae</taxon>
        <taxon>Streptophyta</taxon>
        <taxon>Embryophyta</taxon>
        <taxon>Tracheophyta</taxon>
        <taxon>Spermatophyta</taxon>
        <taxon>Magnoliopsida</taxon>
        <taxon>Liliopsida</taxon>
        <taxon>Asparagales</taxon>
        <taxon>Iridaceae</taxon>
        <taxon>Iridoideae</taxon>
        <taxon>Irideae</taxon>
        <taxon>Iris</taxon>
    </lineage>
</organism>
<evidence type="ECO:0000256" key="7">
    <source>
        <dbReference type="PROSITE-ProRule" id="PRU01240"/>
    </source>
</evidence>
<feature type="region of interest" description="Disordered" evidence="8">
    <location>
        <begin position="195"/>
        <end position="214"/>
    </location>
</feature>
<dbReference type="GO" id="GO:0006508">
    <property type="term" value="P:proteolysis"/>
    <property type="evidence" value="ECO:0007669"/>
    <property type="project" value="UniProtKB-KW"/>
</dbReference>
<gene>
    <name evidence="14" type="ORF">M6B38_353585</name>
</gene>
<feature type="chain" id="PRO_5043836690" evidence="9">
    <location>
        <begin position="23"/>
        <end position="762"/>
    </location>
</feature>
<dbReference type="CDD" id="cd04852">
    <property type="entry name" value="Peptidases_S8_3"/>
    <property type="match status" value="1"/>
</dbReference>
<evidence type="ECO:0000313" key="14">
    <source>
        <dbReference type="EMBL" id="KAJ6830289.1"/>
    </source>
</evidence>
<feature type="domain" description="Inhibitor I9" evidence="12">
    <location>
        <begin position="27"/>
        <end position="108"/>
    </location>
</feature>
<comment type="caution">
    <text evidence="14">The sequence shown here is derived from an EMBL/GenBank/DDBJ whole genome shotgun (WGS) entry which is preliminary data.</text>
</comment>
<evidence type="ECO:0000256" key="3">
    <source>
        <dbReference type="ARBA" id="ARBA00022729"/>
    </source>
</evidence>
<comment type="similarity">
    <text evidence="1 7">Belongs to the peptidase S8 family.</text>
</comment>
<dbReference type="InterPro" id="IPR023828">
    <property type="entry name" value="Peptidase_S8_Ser-AS"/>
</dbReference>
<dbReference type="InterPro" id="IPR000209">
    <property type="entry name" value="Peptidase_S8/S53_dom"/>
</dbReference>
<dbReference type="GO" id="GO:0004252">
    <property type="term" value="F:serine-type endopeptidase activity"/>
    <property type="evidence" value="ECO:0007669"/>
    <property type="project" value="UniProtKB-UniRule"/>
</dbReference>
<evidence type="ECO:0000259" key="13">
    <source>
        <dbReference type="Pfam" id="PF17766"/>
    </source>
</evidence>
<feature type="active site" description="Charge relay system" evidence="6 7">
    <location>
        <position position="144"/>
    </location>
</feature>
<dbReference type="SUPFAM" id="SSF52743">
    <property type="entry name" value="Subtilisin-like"/>
    <property type="match status" value="1"/>
</dbReference>
<dbReference type="PANTHER" id="PTHR10795">
    <property type="entry name" value="PROPROTEIN CONVERTASE SUBTILISIN/KEXIN"/>
    <property type="match status" value="1"/>
</dbReference>
<dbReference type="InterPro" id="IPR003137">
    <property type="entry name" value="PA_domain"/>
</dbReference>
<reference evidence="14" key="1">
    <citation type="journal article" date="2023" name="GigaByte">
        <title>Genome assembly of the bearded iris, Iris pallida Lam.</title>
        <authorList>
            <person name="Bruccoleri R.E."/>
            <person name="Oakeley E.J."/>
            <person name="Faust A.M.E."/>
            <person name="Altorfer M."/>
            <person name="Dessus-Babus S."/>
            <person name="Burckhardt D."/>
            <person name="Oertli M."/>
            <person name="Naumann U."/>
            <person name="Petersen F."/>
            <person name="Wong J."/>
        </authorList>
    </citation>
    <scope>NUCLEOTIDE SEQUENCE</scope>
    <source>
        <strain evidence="14">GSM-AAB239-AS_SAM_17_03QT</strain>
    </source>
</reference>
<keyword evidence="15" id="KW-1185">Reference proteome</keyword>
<dbReference type="Pfam" id="PF05922">
    <property type="entry name" value="Inhibitor_I9"/>
    <property type="match status" value="1"/>
</dbReference>
<feature type="signal peptide" evidence="9">
    <location>
        <begin position="1"/>
        <end position="22"/>
    </location>
</feature>
<protein>
    <submittedName>
        <fullName evidence="14">CO(2)-response secreted protease-like</fullName>
    </submittedName>
</protein>
<dbReference type="CDD" id="cd02120">
    <property type="entry name" value="PA_subtilisin_like"/>
    <property type="match status" value="1"/>
</dbReference>
<dbReference type="PRINTS" id="PR00723">
    <property type="entry name" value="SUBTILISIN"/>
</dbReference>
<dbReference type="InterPro" id="IPR034197">
    <property type="entry name" value="Peptidases_S8_3"/>
</dbReference>
<dbReference type="FunFam" id="3.50.30.30:FF:000005">
    <property type="entry name" value="subtilisin-like protease SBT1.5"/>
    <property type="match status" value="1"/>
</dbReference>
<dbReference type="Proteomes" id="UP001140949">
    <property type="component" value="Unassembled WGS sequence"/>
</dbReference>
<evidence type="ECO:0000259" key="10">
    <source>
        <dbReference type="Pfam" id="PF00082"/>
    </source>
</evidence>
<keyword evidence="4 7" id="KW-0378">Hydrolase</keyword>
<dbReference type="Pfam" id="PF00082">
    <property type="entry name" value="Peptidase_S8"/>
    <property type="match status" value="1"/>
</dbReference>
<dbReference type="Gene3D" id="2.60.40.2310">
    <property type="match status" value="1"/>
</dbReference>
<reference evidence="14" key="2">
    <citation type="submission" date="2023-04" db="EMBL/GenBank/DDBJ databases">
        <authorList>
            <person name="Bruccoleri R.E."/>
            <person name="Oakeley E.J."/>
            <person name="Faust A.-M."/>
            <person name="Dessus-Babus S."/>
            <person name="Altorfer M."/>
            <person name="Burckhardt D."/>
            <person name="Oertli M."/>
            <person name="Naumann U."/>
            <person name="Petersen F."/>
            <person name="Wong J."/>
        </authorList>
    </citation>
    <scope>NUCLEOTIDE SEQUENCE</scope>
    <source>
        <strain evidence="14">GSM-AAB239-AS_SAM_17_03QT</strain>
        <tissue evidence="14">Leaf</tissue>
    </source>
</reference>
<evidence type="ECO:0000256" key="8">
    <source>
        <dbReference type="SAM" id="MobiDB-lite"/>
    </source>
</evidence>
<dbReference type="InterPro" id="IPR036852">
    <property type="entry name" value="Peptidase_S8/S53_dom_sf"/>
</dbReference>
<dbReference type="Gene3D" id="3.30.70.80">
    <property type="entry name" value="Peptidase S8 propeptide/proteinase inhibitor I9"/>
    <property type="match status" value="1"/>
</dbReference>
<evidence type="ECO:0000256" key="6">
    <source>
        <dbReference type="PIRSR" id="PIRSR615500-1"/>
    </source>
</evidence>
<evidence type="ECO:0000256" key="4">
    <source>
        <dbReference type="ARBA" id="ARBA00022801"/>
    </source>
</evidence>
<dbReference type="Gene3D" id="3.40.50.200">
    <property type="entry name" value="Peptidase S8/S53 domain"/>
    <property type="match status" value="1"/>
</dbReference>
<evidence type="ECO:0000256" key="5">
    <source>
        <dbReference type="ARBA" id="ARBA00022825"/>
    </source>
</evidence>
<evidence type="ECO:0000313" key="15">
    <source>
        <dbReference type="Proteomes" id="UP001140949"/>
    </source>
</evidence>
<sequence length="762" mass="80516">MNACLLLTLSLSLLFLLLLAEGGKRETYVVYMGAVPDDASAHSLKQSHLQLLSSVLKREQQRVEEMIVRRYEHGFSGFAAKLLQEEAAAMGEKDGVVSVFRDPMLQLHTTRSWDFLQETSEEEADTNHGELPAGGSDTIVGVLDTGIWPESKSFDDSGMGEVPGRWKGVCMTGTDFSTSNCNKKLIGARYYSSATSNGSPRDDQGHGSHTSSTAAGKAVSGASYYGAAPGTAKGGSTASRIAMYKVCGWRGCPGSALLSGFDDAVADGVDLLSVSIGSSAYARPDYSTDPIAIGAFHAVANGITVVCSAGNDGPYSGTVVNAAPWIFTVAATTIDRKFESDVVLGGSNEVVKGESINFSNLEKSAVYPLIYGGSATSNSSDDASASHCEYGALDANKIKGKIVLCYHSDDRDSPKSSKADIMQISGAIGAIFVQDAQNSIASTYITFPATEITSQAAANIFTYINSTKNPVATILPTITVDKYKPAPDVASFSSRGPSAQTSNILKPDIAAPGVNILASWIPTNGSSEVPPGQEPSTFHLDSGTSMSCPHVTGVAATIKSWNPTWSPSAIRSAIMTTANLLNNNKAPITTDSGSTATPYDYGAGEVNPNDALQPGLVYEVETEDYLQFLCNYGYQATTIKLITKVPDGFECPKNSSKDLISNLNYPSMSVSNFTGTPTKVLSRVVTNVGGNEATTYTVSVKSPPGLDVKVVPDKLQFTMNTKKLTYQVTFSSSSTLKSDAFGSITWTDGTHRVRSPFVVSST</sequence>
<evidence type="ECO:0000256" key="9">
    <source>
        <dbReference type="SAM" id="SignalP"/>
    </source>
</evidence>
<dbReference type="InterPro" id="IPR037045">
    <property type="entry name" value="S8pro/Inhibitor_I9_sf"/>
</dbReference>
<evidence type="ECO:0000259" key="11">
    <source>
        <dbReference type="Pfam" id="PF02225"/>
    </source>
</evidence>
<name>A0AAX6GNC8_IRIPA</name>
<dbReference type="Gene3D" id="3.50.30.30">
    <property type="match status" value="1"/>
</dbReference>
<dbReference type="InterPro" id="IPR010259">
    <property type="entry name" value="S8pro/Inhibitor_I9"/>
</dbReference>
<keyword evidence="5 7" id="KW-0720">Serine protease</keyword>
<keyword evidence="3 9" id="KW-0732">Signal</keyword>
<dbReference type="EMBL" id="JANAVB010017599">
    <property type="protein sequence ID" value="KAJ6830289.1"/>
    <property type="molecule type" value="Genomic_DNA"/>
</dbReference>
<dbReference type="Pfam" id="PF02225">
    <property type="entry name" value="PA"/>
    <property type="match status" value="1"/>
</dbReference>
<dbReference type="Pfam" id="PF17766">
    <property type="entry name" value="fn3_6"/>
    <property type="match status" value="1"/>
</dbReference>
<feature type="active site" description="Charge relay system" evidence="6 7">
    <location>
        <position position="206"/>
    </location>
</feature>
<evidence type="ECO:0000256" key="1">
    <source>
        <dbReference type="ARBA" id="ARBA00011073"/>
    </source>
</evidence>
<dbReference type="InterPro" id="IPR045051">
    <property type="entry name" value="SBT"/>
</dbReference>
<evidence type="ECO:0000259" key="12">
    <source>
        <dbReference type="Pfam" id="PF05922"/>
    </source>
</evidence>
<dbReference type="PROSITE" id="PS00138">
    <property type="entry name" value="SUBTILASE_SER"/>
    <property type="match status" value="1"/>
</dbReference>
<evidence type="ECO:0000256" key="2">
    <source>
        <dbReference type="ARBA" id="ARBA00022670"/>
    </source>
</evidence>
<feature type="domain" description="Peptidase S8/S53" evidence="10">
    <location>
        <begin position="135"/>
        <end position="604"/>
    </location>
</feature>
<dbReference type="PROSITE" id="PS51892">
    <property type="entry name" value="SUBTILASE"/>
    <property type="match status" value="1"/>
</dbReference>
<proteinExistence type="inferred from homology"/>
<keyword evidence="2 7" id="KW-0645">Protease</keyword>
<dbReference type="InterPro" id="IPR015500">
    <property type="entry name" value="Peptidase_S8_subtilisin-rel"/>
</dbReference>
<accession>A0AAX6GNC8</accession>
<dbReference type="InterPro" id="IPR041469">
    <property type="entry name" value="Subtilisin-like_FN3"/>
</dbReference>
<feature type="domain" description="PA" evidence="11">
    <location>
        <begin position="367"/>
        <end position="458"/>
    </location>
</feature>
<feature type="domain" description="Subtilisin-like protease fibronectin type-III" evidence="13">
    <location>
        <begin position="662"/>
        <end position="759"/>
    </location>
</feature>
<dbReference type="AlphaFoldDB" id="A0AAX6GNC8"/>
<dbReference type="FunFam" id="3.40.50.200:FF:000006">
    <property type="entry name" value="Subtilisin-like protease SBT1.5"/>
    <property type="match status" value="1"/>
</dbReference>
<feature type="active site" description="Charge relay system" evidence="6 7">
    <location>
        <position position="545"/>
    </location>
</feature>